<accession>A0A4Z0WGX7</accession>
<evidence type="ECO:0008006" key="3">
    <source>
        <dbReference type="Google" id="ProtNLM"/>
    </source>
</evidence>
<comment type="caution">
    <text evidence="1">The sequence shown here is derived from an EMBL/GenBank/DDBJ whole genome shotgun (WGS) entry which is preliminary data.</text>
</comment>
<proteinExistence type="predicted"/>
<dbReference type="Proteomes" id="UP000297475">
    <property type="component" value="Unassembled WGS sequence"/>
</dbReference>
<evidence type="ECO:0000313" key="2">
    <source>
        <dbReference type="Proteomes" id="UP000297475"/>
    </source>
</evidence>
<dbReference type="RefSeq" id="WP_135480311.1">
    <property type="nucleotide sequence ID" value="NZ_SRMF01000001.1"/>
</dbReference>
<keyword evidence="2" id="KW-1185">Reference proteome</keyword>
<protein>
    <recommendedName>
        <fullName evidence="3">Type II secretion system protein N</fullName>
    </recommendedName>
</protein>
<gene>
    <name evidence="1" type="ORF">E4656_00830</name>
</gene>
<name>A0A4Z0WGX7_9GAMM</name>
<organism evidence="1 2">
    <name type="scientific">Natronospirillum operosum</name>
    <dbReference type="NCBI Taxonomy" id="2759953"/>
    <lineage>
        <taxon>Bacteria</taxon>
        <taxon>Pseudomonadati</taxon>
        <taxon>Pseudomonadota</taxon>
        <taxon>Gammaproteobacteria</taxon>
        <taxon>Oceanospirillales</taxon>
        <taxon>Natronospirillaceae</taxon>
        <taxon>Natronospirillum</taxon>
    </lineage>
</organism>
<evidence type="ECO:0000313" key="1">
    <source>
        <dbReference type="EMBL" id="TGG95006.1"/>
    </source>
</evidence>
<sequence>MNKTRLLLVVFLLAFIVTLVLTVPVRLLWHHGGQHLGLPVEMSHLSGNLWQGQGELHHAGRSMQLGWRLAPTALRTAHLGYDLSVQAPGVDLSGRAEYRPGSYRLAGLDGFAAMSQANPWLQQAGTELDGRLWLDDLHLRWRPRSGRVSGAGRFDWRQGRVDFNWLDGQRRSVDLPLLAGTLTTNGNGVTQAQVSDGDHPVVRVELDADGDLMYRLYTHLRDVLQVELPGGQEVIMEGQVNVRETLQW</sequence>
<reference evidence="1 2" key="1">
    <citation type="submission" date="2019-04" db="EMBL/GenBank/DDBJ databases">
        <title>Natronospirillum operosus gen. nov., sp. nov., a haloalkaliphilic satellite isolated from decaying biomass of laboratory culture of cyanobacterium Geitlerinema sp. and proposal of Natronospirillaceae fam. nov. and Saccharospirillaceae fam. nov.</title>
        <authorList>
            <person name="Kevbrin V."/>
            <person name="Boltyanskaya Y."/>
            <person name="Koziaeva V."/>
            <person name="Grouzdev D.S."/>
            <person name="Park M."/>
            <person name="Cho J."/>
        </authorList>
    </citation>
    <scope>NUCLEOTIDE SEQUENCE [LARGE SCALE GENOMIC DNA]</scope>
    <source>
        <strain evidence="1 2">G-116</strain>
    </source>
</reference>
<dbReference type="EMBL" id="SRMF01000001">
    <property type="protein sequence ID" value="TGG95006.1"/>
    <property type="molecule type" value="Genomic_DNA"/>
</dbReference>
<dbReference type="AlphaFoldDB" id="A0A4Z0WGX7"/>